<organism evidence="1 2">
    <name type="scientific">Methylobacterium oryzae CBMB20</name>
    <dbReference type="NCBI Taxonomy" id="693986"/>
    <lineage>
        <taxon>Bacteria</taxon>
        <taxon>Pseudomonadati</taxon>
        <taxon>Pseudomonadota</taxon>
        <taxon>Alphaproteobacteria</taxon>
        <taxon>Hyphomicrobiales</taxon>
        <taxon>Methylobacteriaceae</taxon>
        <taxon>Methylobacterium</taxon>
    </lineage>
</organism>
<protein>
    <submittedName>
        <fullName evidence="1">Protein of unassigned function</fullName>
    </submittedName>
</protein>
<dbReference type="AlphaFoldDB" id="A0A089NUJ7"/>
<evidence type="ECO:0000313" key="1">
    <source>
        <dbReference type="EMBL" id="AIQ91606.1"/>
    </source>
</evidence>
<keyword evidence="2" id="KW-1185">Reference proteome</keyword>
<gene>
    <name evidence="1" type="ORF">MOC_3851</name>
</gene>
<sequence length="57" mass="6327">MRLTLGDTGDVRPGATAQVFVKNLRRRPPGCLVRHADQMQAGAILRAAARSTTRRRR</sequence>
<reference evidence="1 2" key="1">
    <citation type="journal article" date="2014" name="PLoS ONE">
        <title>Genome Information of Methylobacterium oryzae, a Plant-Probiotic Methylotroph in the Phyllosphere.</title>
        <authorList>
            <person name="Kwak M.J."/>
            <person name="Jeong H."/>
            <person name="Madhaiyan M."/>
            <person name="Lee Y."/>
            <person name="Sa T.M."/>
            <person name="Oh T.K."/>
            <person name="Kim J.F."/>
        </authorList>
    </citation>
    <scope>NUCLEOTIDE SEQUENCE [LARGE SCALE GENOMIC DNA]</scope>
    <source>
        <strain evidence="1 2">CBMB20</strain>
    </source>
</reference>
<dbReference type="EMBL" id="CP003811">
    <property type="protein sequence ID" value="AIQ91606.1"/>
    <property type="molecule type" value="Genomic_DNA"/>
</dbReference>
<dbReference type="KEGG" id="mor:MOC_3851"/>
<dbReference type="Proteomes" id="UP000029492">
    <property type="component" value="Chromosome"/>
</dbReference>
<dbReference type="HOGENOM" id="CLU_2991555_0_0_5"/>
<proteinExistence type="predicted"/>
<accession>A0A089NUJ7</accession>
<dbReference type="STRING" id="693986.MOC_3851"/>
<evidence type="ECO:0000313" key="2">
    <source>
        <dbReference type="Proteomes" id="UP000029492"/>
    </source>
</evidence>
<name>A0A089NUJ7_9HYPH</name>